<feature type="domain" description="N-acetyltransferase" evidence="9">
    <location>
        <begin position="278"/>
        <end position="419"/>
    </location>
</feature>
<dbReference type="CDD" id="cd04301">
    <property type="entry name" value="NAT_SF"/>
    <property type="match status" value="1"/>
</dbReference>
<gene>
    <name evidence="10" type="primary">arsM</name>
    <name evidence="10" type="ORF">Q4T40_10510</name>
</gene>
<dbReference type="Pfam" id="PF13508">
    <property type="entry name" value="Acetyltransf_7"/>
    <property type="match status" value="1"/>
</dbReference>
<dbReference type="SUPFAM" id="SSF55729">
    <property type="entry name" value="Acyl-CoA N-acyltransferases (Nat)"/>
    <property type="match status" value="1"/>
</dbReference>
<dbReference type="PROSITE" id="PS51186">
    <property type="entry name" value="GNAT"/>
    <property type="match status" value="1"/>
</dbReference>
<comment type="catalytic activity">
    <reaction evidence="8">
        <text>arsenic triglutathione + 3 [thioredoxin]-dithiol + 3 S-adenosyl-L-methionine = trimethylarsine + 3 [thioredoxin]-disulfide + 3 glutathione + 3 S-adenosyl-L-homocysteine + 3 H(+)</text>
        <dbReference type="Rhea" id="RHEA:69432"/>
        <dbReference type="Rhea" id="RHEA-COMP:10698"/>
        <dbReference type="Rhea" id="RHEA-COMP:10700"/>
        <dbReference type="ChEBI" id="CHEBI:15378"/>
        <dbReference type="ChEBI" id="CHEBI:27130"/>
        <dbReference type="ChEBI" id="CHEBI:29950"/>
        <dbReference type="ChEBI" id="CHEBI:50058"/>
        <dbReference type="ChEBI" id="CHEBI:57856"/>
        <dbReference type="ChEBI" id="CHEBI:57925"/>
        <dbReference type="ChEBI" id="CHEBI:59789"/>
        <dbReference type="ChEBI" id="CHEBI:183640"/>
        <dbReference type="EC" id="2.1.1.137"/>
    </reaction>
</comment>
<proteinExistence type="inferred from homology"/>
<dbReference type="Gene3D" id="3.40.630.30">
    <property type="match status" value="1"/>
</dbReference>
<dbReference type="SUPFAM" id="SSF53335">
    <property type="entry name" value="S-adenosyl-L-methionine-dependent methyltransferases"/>
    <property type="match status" value="1"/>
</dbReference>
<evidence type="ECO:0000256" key="6">
    <source>
        <dbReference type="ARBA" id="ARBA00047941"/>
    </source>
</evidence>
<evidence type="ECO:0000313" key="11">
    <source>
        <dbReference type="Proteomes" id="UP001254848"/>
    </source>
</evidence>
<dbReference type="InterPro" id="IPR000182">
    <property type="entry name" value="GNAT_dom"/>
</dbReference>
<evidence type="ECO:0000256" key="8">
    <source>
        <dbReference type="ARBA" id="ARBA00048428"/>
    </source>
</evidence>
<comment type="caution">
    <text evidence="10">The sequence shown here is derived from an EMBL/GenBank/DDBJ whole genome shotgun (WGS) entry which is preliminary data.</text>
</comment>
<dbReference type="InterPro" id="IPR029063">
    <property type="entry name" value="SAM-dependent_MTases_sf"/>
</dbReference>
<dbReference type="GO" id="GO:0032259">
    <property type="term" value="P:methylation"/>
    <property type="evidence" value="ECO:0007669"/>
    <property type="project" value="UniProtKB-KW"/>
</dbReference>
<dbReference type="RefSeq" id="WP_413780179.1">
    <property type="nucleotide sequence ID" value="NZ_JAUOZS010000001.1"/>
</dbReference>
<evidence type="ECO:0000256" key="4">
    <source>
        <dbReference type="ARBA" id="ARBA00034521"/>
    </source>
</evidence>
<comment type="similarity">
    <text evidence="3">Belongs to the methyltransferase superfamily. Arsenite methyltransferase family.</text>
</comment>
<keyword evidence="2" id="KW-0949">S-adenosyl-L-methionine</keyword>
<reference evidence="10 11" key="1">
    <citation type="submission" date="2023-07" db="EMBL/GenBank/DDBJ databases">
        <title>The novel representative of Negativicutes class, Anaeroselena agilis gen. nov. sp. nov.</title>
        <authorList>
            <person name="Prokofeva M.I."/>
            <person name="Elcheninov A.G."/>
            <person name="Klyukina A."/>
            <person name="Kublanov I.V."/>
            <person name="Frolov E.N."/>
            <person name="Podosokorskaya O.A."/>
        </authorList>
    </citation>
    <scope>NUCLEOTIDE SEQUENCE [LARGE SCALE GENOMIC DNA]</scope>
    <source>
        <strain evidence="10 11">4137-cl</strain>
    </source>
</reference>
<evidence type="ECO:0000313" key="10">
    <source>
        <dbReference type="EMBL" id="MDT8901675.1"/>
    </source>
</evidence>
<dbReference type="InterPro" id="IPR025714">
    <property type="entry name" value="Methyltranfer_dom"/>
</dbReference>
<evidence type="ECO:0000259" key="9">
    <source>
        <dbReference type="PROSITE" id="PS51186"/>
    </source>
</evidence>
<accession>A0ABU3NZ10</accession>
<comment type="catalytic activity">
    <reaction evidence="6">
        <text>arsenic triglutathione + [thioredoxin]-dithiol + S-adenosyl-L-methionine + 2 H2O = methylarsonous acid + [thioredoxin]-disulfide + 3 glutathione + S-adenosyl-L-homocysteine + H(+)</text>
        <dbReference type="Rhea" id="RHEA:69460"/>
        <dbReference type="Rhea" id="RHEA-COMP:10698"/>
        <dbReference type="Rhea" id="RHEA-COMP:10700"/>
        <dbReference type="ChEBI" id="CHEBI:15377"/>
        <dbReference type="ChEBI" id="CHEBI:15378"/>
        <dbReference type="ChEBI" id="CHEBI:17826"/>
        <dbReference type="ChEBI" id="CHEBI:29950"/>
        <dbReference type="ChEBI" id="CHEBI:50058"/>
        <dbReference type="ChEBI" id="CHEBI:57856"/>
        <dbReference type="ChEBI" id="CHEBI:57925"/>
        <dbReference type="ChEBI" id="CHEBI:59789"/>
        <dbReference type="ChEBI" id="CHEBI:183640"/>
        <dbReference type="EC" id="2.1.1.137"/>
    </reaction>
</comment>
<dbReference type="CDD" id="cd02440">
    <property type="entry name" value="AdoMet_MTases"/>
    <property type="match status" value="1"/>
</dbReference>
<evidence type="ECO:0000256" key="2">
    <source>
        <dbReference type="ARBA" id="ARBA00022691"/>
    </source>
</evidence>
<dbReference type="PANTHER" id="PTHR43675:SF8">
    <property type="entry name" value="ARSENITE METHYLTRANSFERASE"/>
    <property type="match status" value="1"/>
</dbReference>
<dbReference type="GO" id="GO:0008168">
    <property type="term" value="F:methyltransferase activity"/>
    <property type="evidence" value="ECO:0007669"/>
    <property type="project" value="UniProtKB-KW"/>
</dbReference>
<keyword evidence="10" id="KW-0489">Methyltransferase</keyword>
<comment type="catalytic activity">
    <reaction evidence="7">
        <text>arsenic triglutathione + 2 [thioredoxin]-dithiol + 2 S-adenosyl-L-methionine + H2O = dimethylarsinous acid + 2 [thioredoxin]-disulfide + 3 glutathione + 2 S-adenosyl-L-homocysteine + 2 H(+)</text>
        <dbReference type="Rhea" id="RHEA:69464"/>
        <dbReference type="Rhea" id="RHEA-COMP:10698"/>
        <dbReference type="Rhea" id="RHEA-COMP:10700"/>
        <dbReference type="ChEBI" id="CHEBI:15377"/>
        <dbReference type="ChEBI" id="CHEBI:15378"/>
        <dbReference type="ChEBI" id="CHEBI:23808"/>
        <dbReference type="ChEBI" id="CHEBI:29950"/>
        <dbReference type="ChEBI" id="CHEBI:50058"/>
        <dbReference type="ChEBI" id="CHEBI:57856"/>
        <dbReference type="ChEBI" id="CHEBI:57925"/>
        <dbReference type="ChEBI" id="CHEBI:59789"/>
        <dbReference type="ChEBI" id="CHEBI:183640"/>
        <dbReference type="EC" id="2.1.1.137"/>
    </reaction>
</comment>
<evidence type="ECO:0000256" key="7">
    <source>
        <dbReference type="ARBA" id="ARBA00047943"/>
    </source>
</evidence>
<dbReference type="NCBIfam" id="NF008823">
    <property type="entry name" value="PRK11873.1"/>
    <property type="match status" value="1"/>
</dbReference>
<dbReference type="Pfam" id="PF13847">
    <property type="entry name" value="Methyltransf_31"/>
    <property type="match status" value="1"/>
</dbReference>
<evidence type="ECO:0000256" key="1">
    <source>
        <dbReference type="ARBA" id="ARBA00022679"/>
    </source>
</evidence>
<dbReference type="Proteomes" id="UP001254848">
    <property type="component" value="Unassembled WGS sequence"/>
</dbReference>
<evidence type="ECO:0000256" key="3">
    <source>
        <dbReference type="ARBA" id="ARBA00034487"/>
    </source>
</evidence>
<evidence type="ECO:0000256" key="5">
    <source>
        <dbReference type="ARBA" id="ARBA00034545"/>
    </source>
</evidence>
<dbReference type="EC" id="2.1.1.137" evidence="4"/>
<keyword evidence="11" id="KW-1185">Reference proteome</keyword>
<name>A0ABU3NZ10_9FIRM</name>
<dbReference type="InterPro" id="IPR026669">
    <property type="entry name" value="Arsenite_MeTrfase-like"/>
</dbReference>
<dbReference type="InterPro" id="IPR016181">
    <property type="entry name" value="Acyl_CoA_acyltransferase"/>
</dbReference>
<dbReference type="Gene3D" id="3.40.50.150">
    <property type="entry name" value="Vaccinia Virus protein VP39"/>
    <property type="match status" value="1"/>
</dbReference>
<dbReference type="PANTHER" id="PTHR43675">
    <property type="entry name" value="ARSENITE METHYLTRANSFERASE"/>
    <property type="match status" value="1"/>
</dbReference>
<protein>
    <recommendedName>
        <fullName evidence="5">Arsenite methyltransferase</fullName>
        <ecNumber evidence="4">2.1.1.137</ecNumber>
    </recommendedName>
</protein>
<organism evidence="10 11">
    <name type="scientific">Anaeroselena agilis</name>
    <dbReference type="NCBI Taxonomy" id="3063788"/>
    <lineage>
        <taxon>Bacteria</taxon>
        <taxon>Bacillati</taxon>
        <taxon>Bacillota</taxon>
        <taxon>Negativicutes</taxon>
        <taxon>Acetonemataceae</taxon>
        <taxon>Anaeroselena</taxon>
    </lineage>
</organism>
<dbReference type="EMBL" id="JAUOZS010000001">
    <property type="protein sequence ID" value="MDT8901675.1"/>
    <property type="molecule type" value="Genomic_DNA"/>
</dbReference>
<sequence length="419" mass="43850">MNEDIREKVREKYAQAITAKSGCCGSSGCCGDSRDATRAISGGLYNPDEIEGLPEHLLATSLGCGNPTALGSLYAGEVVLDLGSGAGLDVLLSAKRVGPSGKAYGLDMTDEMLAEAEANKAKSGLTNAEFLKGHIEKIPLPRSSVDVVISNCVINLSADKDKVFREIFRVLRPGGRIAVSDIITTRPLPEKLRTNLLAWAGCVAGALTDEEYTAKLAKAGFAEAEIIVTRVYDLTSPAAGKILPDATPAELEELNGSIVSAFIRAKKPCRRLLKDKDYVIRPARPDEVPVIEELLASSGLAAVEIAANLDRFLVADRFGVIGVVGSEQNGDAVLIRSLAVAPDARKRGVAAVLLDVAATVAKGAGVGAAYLFTNTAADYFAKCGFETVDRSEVPAAILASPAVSTCCGSVAVAMKMPLK</sequence>
<keyword evidence="1" id="KW-0808">Transferase</keyword>